<keyword evidence="1" id="KW-0732">Signal</keyword>
<protein>
    <submittedName>
        <fullName evidence="2">Uncharacterized protein</fullName>
    </submittedName>
</protein>
<dbReference type="RefSeq" id="WP_193497166.1">
    <property type="nucleotide sequence ID" value="NZ_CP063169.1"/>
</dbReference>
<dbReference type="Proteomes" id="UP000593758">
    <property type="component" value="Chromosome"/>
</dbReference>
<name>A0A7M1SSD6_9MICO</name>
<organism evidence="2 3">
    <name type="scientific">Ruania alkalisoli</name>
    <dbReference type="NCBI Taxonomy" id="2779775"/>
    <lineage>
        <taxon>Bacteria</taxon>
        <taxon>Bacillati</taxon>
        <taxon>Actinomycetota</taxon>
        <taxon>Actinomycetes</taxon>
        <taxon>Micrococcales</taxon>
        <taxon>Ruaniaceae</taxon>
        <taxon>Ruania</taxon>
    </lineage>
</organism>
<gene>
    <name evidence="2" type="ORF">IM660_18155</name>
</gene>
<keyword evidence="3" id="KW-1185">Reference proteome</keyword>
<accession>A0A7M1SSD6</accession>
<dbReference type="AlphaFoldDB" id="A0A7M1SSD6"/>
<evidence type="ECO:0000313" key="3">
    <source>
        <dbReference type="Proteomes" id="UP000593758"/>
    </source>
</evidence>
<dbReference type="EMBL" id="CP063169">
    <property type="protein sequence ID" value="QOR70488.1"/>
    <property type="molecule type" value="Genomic_DNA"/>
</dbReference>
<sequence length="95" mass="9778">MVATLALISALMLPASSAGAVSSTEAGLPEDESAVWVEPVLNDVLDDVRLRADEVGEECAEQDDGQTEVCVSIENARDVQLAPVPDEAGGLAARG</sequence>
<feature type="signal peptide" evidence="1">
    <location>
        <begin position="1"/>
        <end position="20"/>
    </location>
</feature>
<evidence type="ECO:0000256" key="1">
    <source>
        <dbReference type="SAM" id="SignalP"/>
    </source>
</evidence>
<evidence type="ECO:0000313" key="2">
    <source>
        <dbReference type="EMBL" id="QOR70488.1"/>
    </source>
</evidence>
<reference evidence="2 3" key="1">
    <citation type="submission" date="2020-10" db="EMBL/GenBank/DDBJ databases">
        <title>Haloactinobacterium sp. RN3S43, a bacterium isolated from saline soil.</title>
        <authorList>
            <person name="Sun J.-Q."/>
        </authorList>
    </citation>
    <scope>NUCLEOTIDE SEQUENCE [LARGE SCALE GENOMIC DNA]</scope>
    <source>
        <strain evidence="2 3">RN3S43</strain>
    </source>
</reference>
<proteinExistence type="predicted"/>
<dbReference type="KEGG" id="halt:IM660_18155"/>
<feature type="chain" id="PRO_5032380022" evidence="1">
    <location>
        <begin position="21"/>
        <end position="95"/>
    </location>
</feature>